<feature type="region of interest" description="Disordered" evidence="1">
    <location>
        <begin position="56"/>
        <end position="116"/>
    </location>
</feature>
<evidence type="ECO:0000313" key="3">
    <source>
        <dbReference type="EMBL" id="MFD2025564.1"/>
    </source>
</evidence>
<feature type="compositionally biased region" description="Basic and acidic residues" evidence="1">
    <location>
        <begin position="224"/>
        <end position="236"/>
    </location>
</feature>
<feature type="compositionally biased region" description="Gly residues" evidence="1">
    <location>
        <begin position="65"/>
        <end position="85"/>
    </location>
</feature>
<comment type="caution">
    <text evidence="3">The sequence shown here is derived from an EMBL/GenBank/DDBJ whole genome shotgun (WGS) entry which is preliminary data.</text>
</comment>
<evidence type="ECO:0000256" key="1">
    <source>
        <dbReference type="SAM" id="MobiDB-lite"/>
    </source>
</evidence>
<gene>
    <name evidence="3" type="ORF">ACFSL2_08575</name>
</gene>
<evidence type="ECO:0000259" key="2">
    <source>
        <dbReference type="Pfam" id="PF01551"/>
    </source>
</evidence>
<reference evidence="4" key="1">
    <citation type="journal article" date="2019" name="Int. J. Syst. Evol. Microbiol.">
        <title>The Global Catalogue of Microorganisms (GCM) 10K type strain sequencing project: providing services to taxonomists for standard genome sequencing and annotation.</title>
        <authorList>
            <consortium name="The Broad Institute Genomics Platform"/>
            <consortium name="The Broad Institute Genome Sequencing Center for Infectious Disease"/>
            <person name="Wu L."/>
            <person name="Ma J."/>
        </authorList>
    </citation>
    <scope>NUCLEOTIDE SEQUENCE [LARGE SCALE GENOMIC DNA]</scope>
    <source>
        <strain evidence="4">CCM 7043</strain>
    </source>
</reference>
<dbReference type="Gene3D" id="2.70.70.10">
    <property type="entry name" value="Glucose Permease (Domain IIA)"/>
    <property type="match status" value="1"/>
</dbReference>
<proteinExistence type="predicted"/>
<dbReference type="InterPro" id="IPR016047">
    <property type="entry name" value="M23ase_b-sheet_dom"/>
</dbReference>
<dbReference type="Proteomes" id="UP001597338">
    <property type="component" value="Unassembled WGS sequence"/>
</dbReference>
<evidence type="ECO:0000313" key="4">
    <source>
        <dbReference type="Proteomes" id="UP001597338"/>
    </source>
</evidence>
<sequence length="278" mass="27025">MTSRASHAHDQVLGRSRIAILIALLAVALVALPATVPAAAMRSGPDVAIRAGVDIGPGSRWTGSSPGGSGSGGSGSGGSDSGGDVGADARAGSTGYVPPVAGVDPPSGVERGFDPPEEIWGAGHRGVDLTAPRGSSVLSPGPGIVTFAGQVARRGVVVVTHPDGLRTSLEPVAATVPVGTAVAAGTAIGVVEGGDVEAVGVGGGSGGDGSSDGGRSGGTGGGDGSDHDGSGHEREGGGTTASHCAPRSCLHWGVRRGERYIDPLSLLYRPPIVLLPDH</sequence>
<name>A0ABW4V5J7_9MICO</name>
<dbReference type="SUPFAM" id="SSF51261">
    <property type="entry name" value="Duplicated hybrid motif"/>
    <property type="match status" value="1"/>
</dbReference>
<dbReference type="Pfam" id="PF01551">
    <property type="entry name" value="Peptidase_M23"/>
    <property type="match status" value="1"/>
</dbReference>
<dbReference type="RefSeq" id="WP_377197449.1">
    <property type="nucleotide sequence ID" value="NZ_JBHUHF010000001.1"/>
</dbReference>
<dbReference type="InterPro" id="IPR011055">
    <property type="entry name" value="Dup_hybrid_motif"/>
</dbReference>
<feature type="region of interest" description="Disordered" evidence="1">
    <location>
        <begin position="199"/>
        <end position="245"/>
    </location>
</feature>
<feature type="domain" description="M23ase beta-sheet core" evidence="2">
    <location>
        <begin position="123"/>
        <end position="192"/>
    </location>
</feature>
<keyword evidence="4" id="KW-1185">Reference proteome</keyword>
<dbReference type="CDD" id="cd12797">
    <property type="entry name" value="M23_peptidase"/>
    <property type="match status" value="1"/>
</dbReference>
<feature type="compositionally biased region" description="Gly residues" evidence="1">
    <location>
        <begin position="200"/>
        <end position="223"/>
    </location>
</feature>
<protein>
    <submittedName>
        <fullName evidence="3">Peptidoglycan DD-metalloendopeptidase family protein</fullName>
    </submittedName>
</protein>
<accession>A0ABW4V5J7</accession>
<dbReference type="EMBL" id="JBHUHF010000001">
    <property type="protein sequence ID" value="MFD2025564.1"/>
    <property type="molecule type" value="Genomic_DNA"/>
</dbReference>
<organism evidence="3 4">
    <name type="scientific">Promicromonospora aerolata</name>
    <dbReference type="NCBI Taxonomy" id="195749"/>
    <lineage>
        <taxon>Bacteria</taxon>
        <taxon>Bacillati</taxon>
        <taxon>Actinomycetota</taxon>
        <taxon>Actinomycetes</taxon>
        <taxon>Micrococcales</taxon>
        <taxon>Promicromonosporaceae</taxon>
        <taxon>Promicromonospora</taxon>
    </lineage>
</organism>